<feature type="transmembrane region" description="Helical" evidence="5">
    <location>
        <begin position="194"/>
        <end position="212"/>
    </location>
</feature>
<dbReference type="PANTHER" id="PTHR23534">
    <property type="entry name" value="MFS PERMEASE"/>
    <property type="match status" value="1"/>
</dbReference>
<feature type="transmembrane region" description="Helical" evidence="5">
    <location>
        <begin position="411"/>
        <end position="434"/>
    </location>
</feature>
<feature type="transmembrane region" description="Helical" evidence="5">
    <location>
        <begin position="39"/>
        <end position="59"/>
    </location>
</feature>
<evidence type="ECO:0000256" key="1">
    <source>
        <dbReference type="ARBA" id="ARBA00004651"/>
    </source>
</evidence>
<feature type="transmembrane region" description="Helical" evidence="5">
    <location>
        <begin position="156"/>
        <end position="174"/>
    </location>
</feature>
<reference evidence="7 8" key="2">
    <citation type="submission" date="2019-09" db="EMBL/GenBank/DDBJ databases">
        <authorList>
            <person name="Jin C."/>
        </authorList>
    </citation>
    <scope>NUCLEOTIDE SEQUENCE [LARGE SCALE GENOMIC DNA]</scope>
    <source>
        <strain evidence="7 8">AN110305</strain>
    </source>
</reference>
<reference evidence="7 8" key="1">
    <citation type="submission" date="2019-09" db="EMBL/GenBank/DDBJ databases">
        <title>Goodfellowia gen. nov., a new genus of the Pseudonocardineae related to Actinoalloteichus, containing Goodfellowia coeruleoviolacea gen. nov., comb. nov. gen. nov., comb. nov.</title>
        <authorList>
            <person name="Labeda D."/>
        </authorList>
    </citation>
    <scope>NUCLEOTIDE SEQUENCE [LARGE SCALE GENOMIC DNA]</scope>
    <source>
        <strain evidence="7 8">AN110305</strain>
    </source>
</reference>
<dbReference type="InterPro" id="IPR011701">
    <property type="entry name" value="MFS"/>
</dbReference>
<protein>
    <submittedName>
        <fullName evidence="7">MFS transporter</fullName>
    </submittedName>
</protein>
<feature type="transmembrane region" description="Helical" evidence="5">
    <location>
        <begin position="121"/>
        <end position="144"/>
    </location>
</feature>
<feature type="transmembrane region" description="Helical" evidence="5">
    <location>
        <begin position="323"/>
        <end position="343"/>
    </location>
</feature>
<keyword evidence="2 5" id="KW-0812">Transmembrane</keyword>
<feature type="transmembrane region" description="Helical" evidence="5">
    <location>
        <begin position="290"/>
        <end position="311"/>
    </location>
</feature>
<dbReference type="GO" id="GO:0022857">
    <property type="term" value="F:transmembrane transporter activity"/>
    <property type="evidence" value="ECO:0007669"/>
    <property type="project" value="InterPro"/>
</dbReference>
<keyword evidence="4 5" id="KW-0472">Membrane</keyword>
<gene>
    <name evidence="7" type="ORF">F0L68_28995</name>
</gene>
<dbReference type="InterPro" id="IPR020846">
    <property type="entry name" value="MFS_dom"/>
</dbReference>
<evidence type="ECO:0000256" key="4">
    <source>
        <dbReference type="ARBA" id="ARBA00023136"/>
    </source>
</evidence>
<evidence type="ECO:0000256" key="2">
    <source>
        <dbReference type="ARBA" id="ARBA00022692"/>
    </source>
</evidence>
<evidence type="ECO:0000313" key="8">
    <source>
        <dbReference type="Proteomes" id="UP000323454"/>
    </source>
</evidence>
<dbReference type="GO" id="GO:0005886">
    <property type="term" value="C:plasma membrane"/>
    <property type="evidence" value="ECO:0007669"/>
    <property type="project" value="UniProtKB-SubCell"/>
</dbReference>
<dbReference type="Gene3D" id="1.20.1250.20">
    <property type="entry name" value="MFS general substrate transporter like domains"/>
    <property type="match status" value="2"/>
</dbReference>
<dbReference type="PROSITE" id="PS50850">
    <property type="entry name" value="MFS"/>
    <property type="match status" value="1"/>
</dbReference>
<comment type="subcellular location">
    <subcellularLocation>
        <location evidence="1">Cell membrane</location>
        <topology evidence="1">Multi-pass membrane protein</topology>
    </subcellularLocation>
</comment>
<sequence length="438" mass="43479">MGAGGGRTDEVSVPRRAAPVIEVERLQRKIVGVLSGTQVLGGAGTTTGLAISTLVAASISGSDAIGGLAQTSAVLGAAILALPAARLAARRGRRPALLLGYAVGTVGALVASVAVAAHSWPVLLCGLVMFGGGSAANLAGRYAATDLAHPRRRARSLSFVVWATTVGAVAGPNLADPAGRFAAAHGLPLGSGPFLLSAIVFGAASLGVFLGLRPDPLVVARAAELGREQPRLAADHCTGGATPTAVRATAWRSLRPSARLALAGVTLCHTAMVGMMSMTPVHMNHAGASLKVVGLVISLHVAAMYGASPLFGWMADRLGRVPVLAMGAALVVAAAGVAGMAPAADAPQLAAGLILLGFGWSAGVVSGSALLTESVPIEARPAAQGLSDLCMNVGGALGGVLAGIVLTTWSYAVLGLAVGFTALPLLVLCLFATLRPAT</sequence>
<dbReference type="Proteomes" id="UP000323454">
    <property type="component" value="Unassembled WGS sequence"/>
</dbReference>
<feature type="transmembrane region" description="Helical" evidence="5">
    <location>
        <begin position="349"/>
        <end position="371"/>
    </location>
</feature>
<feature type="transmembrane region" description="Helical" evidence="5">
    <location>
        <begin position="383"/>
        <end position="405"/>
    </location>
</feature>
<dbReference type="OrthoDB" id="9776171at2"/>
<comment type="caution">
    <text evidence="7">The sequence shown here is derived from an EMBL/GenBank/DDBJ whole genome shotgun (WGS) entry which is preliminary data.</text>
</comment>
<dbReference type="AlphaFoldDB" id="A0A5B2WVS8"/>
<feature type="transmembrane region" description="Helical" evidence="5">
    <location>
        <begin position="96"/>
        <end position="115"/>
    </location>
</feature>
<evidence type="ECO:0000259" key="6">
    <source>
        <dbReference type="PROSITE" id="PS50850"/>
    </source>
</evidence>
<accession>A0A5B2WVS8</accession>
<dbReference type="PANTHER" id="PTHR23534:SF1">
    <property type="entry name" value="MAJOR FACILITATOR SUPERFAMILY PROTEIN"/>
    <property type="match status" value="1"/>
</dbReference>
<dbReference type="RefSeq" id="WP_149853013.1">
    <property type="nucleotide sequence ID" value="NZ_VUOB01000059.1"/>
</dbReference>
<proteinExistence type="predicted"/>
<dbReference type="SUPFAM" id="SSF103473">
    <property type="entry name" value="MFS general substrate transporter"/>
    <property type="match status" value="1"/>
</dbReference>
<name>A0A5B2WVS8_9PSEU</name>
<evidence type="ECO:0000313" key="7">
    <source>
        <dbReference type="EMBL" id="KAA2254970.1"/>
    </source>
</evidence>
<organism evidence="7 8">
    <name type="scientific">Solihabitans fulvus</name>
    <dbReference type="NCBI Taxonomy" id="1892852"/>
    <lineage>
        <taxon>Bacteria</taxon>
        <taxon>Bacillati</taxon>
        <taxon>Actinomycetota</taxon>
        <taxon>Actinomycetes</taxon>
        <taxon>Pseudonocardiales</taxon>
        <taxon>Pseudonocardiaceae</taxon>
        <taxon>Solihabitans</taxon>
    </lineage>
</organism>
<evidence type="ECO:0000256" key="3">
    <source>
        <dbReference type="ARBA" id="ARBA00022989"/>
    </source>
</evidence>
<keyword evidence="3 5" id="KW-1133">Transmembrane helix</keyword>
<dbReference type="InterPro" id="IPR036259">
    <property type="entry name" value="MFS_trans_sf"/>
</dbReference>
<evidence type="ECO:0000256" key="5">
    <source>
        <dbReference type="SAM" id="Phobius"/>
    </source>
</evidence>
<feature type="transmembrane region" description="Helical" evidence="5">
    <location>
        <begin position="65"/>
        <end position="84"/>
    </location>
</feature>
<dbReference type="Pfam" id="PF07690">
    <property type="entry name" value="MFS_1"/>
    <property type="match status" value="1"/>
</dbReference>
<dbReference type="EMBL" id="VUOB01000059">
    <property type="protein sequence ID" value="KAA2254970.1"/>
    <property type="molecule type" value="Genomic_DNA"/>
</dbReference>
<keyword evidence="8" id="KW-1185">Reference proteome</keyword>
<feature type="domain" description="Major facilitator superfamily (MFS) profile" evidence="6">
    <location>
        <begin position="30"/>
        <end position="438"/>
    </location>
</feature>
<feature type="transmembrane region" description="Helical" evidence="5">
    <location>
        <begin position="260"/>
        <end position="278"/>
    </location>
</feature>